<dbReference type="Proteomes" id="UP000005237">
    <property type="component" value="Unassembled WGS sequence"/>
</dbReference>
<feature type="region of interest" description="Disordered" evidence="1">
    <location>
        <begin position="341"/>
        <end position="367"/>
    </location>
</feature>
<reference evidence="3" key="1">
    <citation type="submission" date="2010-08" db="EMBL/GenBank/DDBJ databases">
        <authorList>
            <consortium name="Caenorhabditis japonica Sequencing Consortium"/>
            <person name="Wilson R.K."/>
        </authorList>
    </citation>
    <scope>NUCLEOTIDE SEQUENCE [LARGE SCALE GENOMIC DNA]</scope>
    <source>
        <strain evidence="3">DF5081</strain>
    </source>
</reference>
<organism evidence="2 3">
    <name type="scientific">Caenorhabditis japonica</name>
    <dbReference type="NCBI Taxonomy" id="281687"/>
    <lineage>
        <taxon>Eukaryota</taxon>
        <taxon>Metazoa</taxon>
        <taxon>Ecdysozoa</taxon>
        <taxon>Nematoda</taxon>
        <taxon>Chromadorea</taxon>
        <taxon>Rhabditida</taxon>
        <taxon>Rhabditina</taxon>
        <taxon>Rhabditomorpha</taxon>
        <taxon>Rhabditoidea</taxon>
        <taxon>Rhabditidae</taxon>
        <taxon>Peloderinae</taxon>
        <taxon>Caenorhabditis</taxon>
    </lineage>
</organism>
<dbReference type="InterPro" id="IPR036397">
    <property type="entry name" value="RNaseH_sf"/>
</dbReference>
<name>A0A8R1E8D4_CAEJA</name>
<keyword evidence="3" id="KW-1185">Reference proteome</keyword>
<accession>A0A8R1E8D4</accession>
<reference evidence="2" key="2">
    <citation type="submission" date="2022-06" db="UniProtKB">
        <authorList>
            <consortium name="EnsemblMetazoa"/>
        </authorList>
    </citation>
    <scope>IDENTIFICATION</scope>
    <source>
        <strain evidence="2">DF5081</strain>
    </source>
</reference>
<evidence type="ECO:0000313" key="3">
    <source>
        <dbReference type="Proteomes" id="UP000005237"/>
    </source>
</evidence>
<dbReference type="EnsemblMetazoa" id="CJA23384b.1">
    <property type="protein sequence ID" value="CJA23384b.1"/>
    <property type="gene ID" value="WBGene00178956"/>
</dbReference>
<feature type="region of interest" description="Disordered" evidence="1">
    <location>
        <begin position="23"/>
        <end position="45"/>
    </location>
</feature>
<evidence type="ECO:0000256" key="1">
    <source>
        <dbReference type="SAM" id="MobiDB-lite"/>
    </source>
</evidence>
<feature type="compositionally biased region" description="Polar residues" evidence="1">
    <location>
        <begin position="36"/>
        <end position="45"/>
    </location>
</feature>
<protein>
    <submittedName>
        <fullName evidence="2">Uncharacterized protein</fullName>
    </submittedName>
</protein>
<proteinExistence type="predicted"/>
<dbReference type="GO" id="GO:0003676">
    <property type="term" value="F:nucleic acid binding"/>
    <property type="evidence" value="ECO:0007669"/>
    <property type="project" value="InterPro"/>
</dbReference>
<evidence type="ECO:0000313" key="2">
    <source>
        <dbReference type="EnsemblMetazoa" id="CJA23384b.1"/>
    </source>
</evidence>
<feature type="compositionally biased region" description="Polar residues" evidence="1">
    <location>
        <begin position="341"/>
        <end position="350"/>
    </location>
</feature>
<dbReference type="AlphaFoldDB" id="A0A8R1E8D4"/>
<sequence length="385" mass="44086">MGYQNEQFGSNFHYHYQRTHKGNHVLPRSRDRHSGNKGNTTQRTDFSGNEIFTASAIITTPSPILNTCFTVSHISKSYKERLPTASEMRLESSIHCITFCIWCIESIEFEDTRVAEQQFVKASIRTRTKDKSICNLEIEADKIDKSDTVTISKTDETINEAIDLLENVGDIVARMSQQLKRATPKEDIKTQEETPDTSIQTITQVDPNNQFGYEDYRFDHTKLPTFRVPDLKPMDFAVWGYLAQQVATKNNENLEDLNIYLKKAWADLDFNTCVPSLTRTLRDSEPSSRRKVDDLKTVNVTYLLMFNEHSVRFVENNLIIVQTSRHIPPTSCTMTPKQMCQSANNRSATPTVPPRIRSTMPNQPADLPRIRSTTHAFLEPPHTVH</sequence>
<dbReference type="Gene3D" id="3.30.420.10">
    <property type="entry name" value="Ribonuclease H-like superfamily/Ribonuclease H"/>
    <property type="match status" value="1"/>
</dbReference>